<organism evidence="2 3">
    <name type="scientific">Anaeramoeba flamelloides</name>
    <dbReference type="NCBI Taxonomy" id="1746091"/>
    <lineage>
        <taxon>Eukaryota</taxon>
        <taxon>Metamonada</taxon>
        <taxon>Anaeramoebidae</taxon>
        <taxon>Anaeramoeba</taxon>
    </lineage>
</organism>
<feature type="compositionally biased region" description="Acidic residues" evidence="1">
    <location>
        <begin position="90"/>
        <end position="106"/>
    </location>
</feature>
<reference evidence="2" key="1">
    <citation type="submission" date="2022-08" db="EMBL/GenBank/DDBJ databases">
        <title>Novel sulphate-reducing endosymbionts in the free-living metamonad Anaeramoeba.</title>
        <authorList>
            <person name="Jerlstrom-Hultqvist J."/>
            <person name="Cepicka I."/>
            <person name="Gallot-Lavallee L."/>
            <person name="Salas-Leiva D."/>
            <person name="Curtis B.A."/>
            <person name="Zahonova K."/>
            <person name="Pipaliya S."/>
            <person name="Dacks J."/>
            <person name="Roger A.J."/>
        </authorList>
    </citation>
    <scope>NUCLEOTIDE SEQUENCE</scope>
    <source>
        <strain evidence="2">Busselton2</strain>
    </source>
</reference>
<comment type="caution">
    <text evidence="2">The sequence shown here is derived from an EMBL/GenBank/DDBJ whole genome shotgun (WGS) entry which is preliminary data.</text>
</comment>
<dbReference type="Proteomes" id="UP001146793">
    <property type="component" value="Unassembled WGS sequence"/>
</dbReference>
<name>A0AAV7Y3E2_9EUKA</name>
<proteinExistence type="predicted"/>
<accession>A0AAV7Y3E2</accession>
<evidence type="ECO:0000313" key="3">
    <source>
        <dbReference type="Proteomes" id="UP001146793"/>
    </source>
</evidence>
<evidence type="ECO:0000313" key="2">
    <source>
        <dbReference type="EMBL" id="KAJ3424392.1"/>
    </source>
</evidence>
<feature type="compositionally biased region" description="Basic residues" evidence="1">
    <location>
        <begin position="120"/>
        <end position="162"/>
    </location>
</feature>
<gene>
    <name evidence="2" type="ORF">M0812_29112</name>
</gene>
<sequence>MSQWDYIKLEIKRYFLAKRKKEIKDILYEEVRKHLLNEGHNLKLFNMQIIDEEIDKQFLRIIQGLSYYVIITTGSSTSSDNIKEGSNQEEKEEDTQNSNDSEDESEEFHQEKEKKEKKQKEKKKKKRKGKGKKKNKNKKRNPQTKLKKKETQPKKKKGQKAP</sequence>
<feature type="region of interest" description="Disordered" evidence="1">
    <location>
        <begin position="75"/>
        <end position="162"/>
    </location>
</feature>
<evidence type="ECO:0000256" key="1">
    <source>
        <dbReference type="SAM" id="MobiDB-lite"/>
    </source>
</evidence>
<dbReference type="EMBL" id="JANTQA010000072">
    <property type="protein sequence ID" value="KAJ3424392.1"/>
    <property type="molecule type" value="Genomic_DNA"/>
</dbReference>
<protein>
    <submittedName>
        <fullName evidence="2">Nucleic acid-binding protein</fullName>
    </submittedName>
</protein>
<feature type="compositionally biased region" description="Basic and acidic residues" evidence="1">
    <location>
        <begin position="107"/>
        <end position="119"/>
    </location>
</feature>
<dbReference type="AlphaFoldDB" id="A0AAV7Y3E2"/>